<dbReference type="Proteomes" id="UP000020773">
    <property type="component" value="Unassembled WGS sequence"/>
</dbReference>
<comment type="caution">
    <text evidence="1">The sequence shown here is derived from an EMBL/GenBank/DDBJ whole genome shotgun (WGS) entry which is preliminary data.</text>
</comment>
<proteinExistence type="predicted"/>
<evidence type="ECO:0000313" key="2">
    <source>
        <dbReference type="Proteomes" id="UP000020773"/>
    </source>
</evidence>
<organism evidence="1 2">
    <name type="scientific">Bacteroides fragilis str. 3998T(B)3</name>
    <dbReference type="NCBI Taxonomy" id="1339316"/>
    <lineage>
        <taxon>Bacteria</taxon>
        <taxon>Pseudomonadati</taxon>
        <taxon>Bacteroidota</taxon>
        <taxon>Bacteroidia</taxon>
        <taxon>Bacteroidales</taxon>
        <taxon>Bacteroidaceae</taxon>
        <taxon>Bacteroides</taxon>
    </lineage>
</organism>
<dbReference type="EMBL" id="JGDB01000139">
    <property type="protein sequence ID" value="EXY90684.1"/>
    <property type="molecule type" value="Genomic_DNA"/>
</dbReference>
<reference evidence="1 2" key="1">
    <citation type="submission" date="2014-02" db="EMBL/GenBank/DDBJ databases">
        <authorList>
            <person name="Sears C."/>
            <person name="Carroll K."/>
            <person name="Sack B.R."/>
            <person name="Qadri F."/>
            <person name="Myers L.L."/>
            <person name="Chung G.-T."/>
            <person name="Escheverria P."/>
            <person name="Fraser C.M."/>
            <person name="Sadzewicz L."/>
            <person name="Shefchek K.A."/>
            <person name="Tallon L."/>
            <person name="Das S.P."/>
            <person name="Daugherty S."/>
            <person name="Mongodin E.F."/>
        </authorList>
    </citation>
    <scope>NUCLEOTIDE SEQUENCE [LARGE SCALE GENOMIC DNA]</scope>
    <source>
        <strain evidence="2">3998T(B)3</strain>
    </source>
</reference>
<gene>
    <name evidence="1" type="ORF">M125_2612</name>
</gene>
<dbReference type="AlphaFoldDB" id="A0A015U1X3"/>
<protein>
    <submittedName>
        <fullName evidence="1">Uncharacterized protein</fullName>
    </submittedName>
</protein>
<name>A0A015U1X3_BACFG</name>
<evidence type="ECO:0000313" key="1">
    <source>
        <dbReference type="EMBL" id="EXY90684.1"/>
    </source>
</evidence>
<accession>A0A015U1X3</accession>
<sequence>MCRKKRNFLIGEFLSEGWLENEKKQMALPPVSDNCHCSPTLFRFSFLIKL</sequence>